<feature type="transmembrane region" description="Helical" evidence="1">
    <location>
        <begin position="106"/>
        <end position="125"/>
    </location>
</feature>
<sequence length="129" mass="14758">MYTSLLSFGVLLTLGSHWQHQRLLRAVQQQSVTSERVSRNRFLYHGLLYVGLSYVVVGLWQPAWLNARVIGLLLLVDLVAVAMASFERRQRRYPRAVRALGRRQAWYFTSSQLLLAAVLLGTLLGSPYR</sequence>
<keyword evidence="1" id="KW-0472">Membrane</keyword>
<dbReference type="EMBL" id="JBHSSK010000021">
    <property type="protein sequence ID" value="MFC6207116.1"/>
    <property type="molecule type" value="Genomic_DNA"/>
</dbReference>
<accession>A0ABW1SST0</accession>
<organism evidence="2 3">
    <name type="scientific">Levilactobacillus tongjiangensis</name>
    <dbReference type="NCBI Taxonomy" id="2486023"/>
    <lineage>
        <taxon>Bacteria</taxon>
        <taxon>Bacillati</taxon>
        <taxon>Bacillota</taxon>
        <taxon>Bacilli</taxon>
        <taxon>Lactobacillales</taxon>
        <taxon>Lactobacillaceae</taxon>
        <taxon>Levilactobacillus</taxon>
    </lineage>
</organism>
<evidence type="ECO:0000256" key="1">
    <source>
        <dbReference type="SAM" id="Phobius"/>
    </source>
</evidence>
<feature type="transmembrane region" description="Helical" evidence="1">
    <location>
        <begin position="42"/>
        <end position="60"/>
    </location>
</feature>
<name>A0ABW1SST0_9LACO</name>
<dbReference type="Proteomes" id="UP001596254">
    <property type="component" value="Unassembled WGS sequence"/>
</dbReference>
<proteinExistence type="predicted"/>
<gene>
    <name evidence="2" type="ORF">ACFP1G_06445</name>
</gene>
<evidence type="ECO:0000313" key="2">
    <source>
        <dbReference type="EMBL" id="MFC6207116.1"/>
    </source>
</evidence>
<keyword evidence="3" id="KW-1185">Reference proteome</keyword>
<keyword evidence="1" id="KW-1133">Transmembrane helix</keyword>
<dbReference type="RefSeq" id="WP_125693216.1">
    <property type="nucleotide sequence ID" value="NZ_JBHSSK010000021.1"/>
</dbReference>
<reference evidence="3" key="1">
    <citation type="journal article" date="2019" name="Int. J. Syst. Evol. Microbiol.">
        <title>The Global Catalogue of Microorganisms (GCM) 10K type strain sequencing project: providing services to taxonomists for standard genome sequencing and annotation.</title>
        <authorList>
            <consortium name="The Broad Institute Genomics Platform"/>
            <consortium name="The Broad Institute Genome Sequencing Center for Infectious Disease"/>
            <person name="Wu L."/>
            <person name="Ma J."/>
        </authorList>
    </citation>
    <scope>NUCLEOTIDE SEQUENCE [LARGE SCALE GENOMIC DNA]</scope>
    <source>
        <strain evidence="3">CCM 8905</strain>
    </source>
</reference>
<feature type="transmembrane region" description="Helical" evidence="1">
    <location>
        <begin position="67"/>
        <end position="86"/>
    </location>
</feature>
<keyword evidence="1" id="KW-0812">Transmembrane</keyword>
<protein>
    <submittedName>
        <fullName evidence="2">Uncharacterized protein</fullName>
    </submittedName>
</protein>
<comment type="caution">
    <text evidence="2">The sequence shown here is derived from an EMBL/GenBank/DDBJ whole genome shotgun (WGS) entry which is preliminary data.</text>
</comment>
<evidence type="ECO:0000313" key="3">
    <source>
        <dbReference type="Proteomes" id="UP001596254"/>
    </source>
</evidence>